<dbReference type="CDD" id="cd00821">
    <property type="entry name" value="PH"/>
    <property type="match status" value="1"/>
</dbReference>
<dbReference type="Proteomes" id="UP001347796">
    <property type="component" value="Unassembled WGS sequence"/>
</dbReference>
<keyword evidence="4" id="KW-1185">Reference proteome</keyword>
<dbReference type="InterPro" id="IPR001849">
    <property type="entry name" value="PH_domain"/>
</dbReference>
<dbReference type="Gene3D" id="2.30.29.30">
    <property type="entry name" value="Pleckstrin-homology domain (PH domain)/Phosphotyrosine-binding domain (PTB)"/>
    <property type="match status" value="1"/>
</dbReference>
<dbReference type="SMART" id="SM00233">
    <property type="entry name" value="PH"/>
    <property type="match status" value="1"/>
</dbReference>
<gene>
    <name evidence="3" type="ORF">SNE40_019035</name>
</gene>
<dbReference type="EMBL" id="JAZGQO010000014">
    <property type="protein sequence ID" value="KAK6170714.1"/>
    <property type="molecule type" value="Genomic_DNA"/>
</dbReference>
<dbReference type="SUPFAM" id="SSF50729">
    <property type="entry name" value="PH domain-like"/>
    <property type="match status" value="1"/>
</dbReference>
<evidence type="ECO:0000259" key="2">
    <source>
        <dbReference type="PROSITE" id="PS50003"/>
    </source>
</evidence>
<reference evidence="3 4" key="1">
    <citation type="submission" date="2024-01" db="EMBL/GenBank/DDBJ databases">
        <title>The genome of the rayed Mediterranean limpet Patella caerulea (Linnaeus, 1758).</title>
        <authorList>
            <person name="Anh-Thu Weber A."/>
            <person name="Halstead-Nussloch G."/>
        </authorList>
    </citation>
    <scope>NUCLEOTIDE SEQUENCE [LARGE SCALE GENOMIC DNA]</scope>
    <source>
        <strain evidence="3">AATW-2023a</strain>
        <tissue evidence="3">Whole specimen</tissue>
    </source>
</reference>
<feature type="region of interest" description="Disordered" evidence="1">
    <location>
        <begin position="273"/>
        <end position="292"/>
    </location>
</feature>
<feature type="region of interest" description="Disordered" evidence="1">
    <location>
        <begin position="199"/>
        <end position="235"/>
    </location>
</feature>
<dbReference type="AlphaFoldDB" id="A0AAN8P8Y0"/>
<dbReference type="Pfam" id="PF00169">
    <property type="entry name" value="PH"/>
    <property type="match status" value="1"/>
</dbReference>
<comment type="caution">
    <text evidence="3">The sequence shown here is derived from an EMBL/GenBank/DDBJ whole genome shotgun (WGS) entry which is preliminary data.</text>
</comment>
<accession>A0AAN8P8Y0</accession>
<protein>
    <recommendedName>
        <fullName evidence="2">PH domain-containing protein</fullName>
    </recommendedName>
</protein>
<feature type="region of interest" description="Disordered" evidence="1">
    <location>
        <begin position="109"/>
        <end position="129"/>
    </location>
</feature>
<evidence type="ECO:0000256" key="1">
    <source>
        <dbReference type="SAM" id="MobiDB-lite"/>
    </source>
</evidence>
<evidence type="ECO:0000313" key="3">
    <source>
        <dbReference type="EMBL" id="KAK6170714.1"/>
    </source>
</evidence>
<dbReference type="InterPro" id="IPR011993">
    <property type="entry name" value="PH-like_dom_sf"/>
</dbReference>
<proteinExistence type="predicted"/>
<feature type="region of interest" description="Disordered" evidence="1">
    <location>
        <begin position="148"/>
        <end position="167"/>
    </location>
</feature>
<organism evidence="3 4">
    <name type="scientific">Patella caerulea</name>
    <name type="common">Rayed Mediterranean limpet</name>
    <dbReference type="NCBI Taxonomy" id="87958"/>
    <lineage>
        <taxon>Eukaryota</taxon>
        <taxon>Metazoa</taxon>
        <taxon>Spiralia</taxon>
        <taxon>Lophotrochozoa</taxon>
        <taxon>Mollusca</taxon>
        <taxon>Gastropoda</taxon>
        <taxon>Patellogastropoda</taxon>
        <taxon>Patelloidea</taxon>
        <taxon>Patellidae</taxon>
        <taxon>Patella</taxon>
    </lineage>
</organism>
<dbReference type="PROSITE" id="PS50003">
    <property type="entry name" value="PH_DOMAIN"/>
    <property type="match status" value="1"/>
</dbReference>
<feature type="domain" description="PH" evidence="2">
    <location>
        <begin position="5"/>
        <end position="106"/>
    </location>
</feature>
<sequence>MEPNVRTIEGNLEKQGTGHVSRFLPKKRNWCFLIDSTLHCHQESTNKQSSVATSIDLKQAQSIKKVTTDRTGMQFEIATKDKTTVFTASSQEECNDWVKHLQTAMTRKDNNVKSNSSSDAEPVQSQSVSLSDGYAEVCDAVVQMRRKSNTAEANQTESSIYESVNMDDEVFNRASQTVDQDKKEDNEISTKSVEYTKVLQKNRRIQQNNNKQSETVQTNIFRNRDNSSDSDGESIDDIHALIPQSFPPIPKDQHTLNKKDLSPLSDLQNFLSNNNFKRGSYQRGDNEDPIKSLKNYMNSLNLLSN</sequence>
<feature type="compositionally biased region" description="Polar residues" evidence="1">
    <location>
        <begin position="150"/>
        <end position="162"/>
    </location>
</feature>
<name>A0AAN8P8Y0_PATCE</name>
<evidence type="ECO:0000313" key="4">
    <source>
        <dbReference type="Proteomes" id="UP001347796"/>
    </source>
</evidence>